<evidence type="ECO:0000259" key="1">
    <source>
        <dbReference type="PROSITE" id="PS50206"/>
    </source>
</evidence>
<dbReference type="InParanoid" id="A0A1Y2P930"/>
<evidence type="ECO:0000313" key="3">
    <source>
        <dbReference type="Proteomes" id="UP000194221"/>
    </source>
</evidence>
<evidence type="ECO:0000313" key="2">
    <source>
        <dbReference type="EMBL" id="OSY86954.1"/>
    </source>
</evidence>
<dbReference type="EMBL" id="LAPZ01000016">
    <property type="protein sequence ID" value="OSY86954.1"/>
    <property type="molecule type" value="Genomic_DNA"/>
</dbReference>
<gene>
    <name evidence="2" type="ORF">WH52_13715</name>
</gene>
<sequence length="110" mass="12555">MLFSCTKKENTNTITVEELKPLLKESIQLVDVRTAQEYALGHIEDATLIDVKSDDFKKMVHHNLDKSKPVYVYCKLGGRGEKACDILQKDGYTVYNLKGGYTAWKIQNQE</sequence>
<dbReference type="SMART" id="SM00450">
    <property type="entry name" value="RHOD"/>
    <property type="match status" value="1"/>
</dbReference>
<dbReference type="InterPro" id="IPR001763">
    <property type="entry name" value="Rhodanese-like_dom"/>
</dbReference>
<protein>
    <recommendedName>
        <fullName evidence="1">Rhodanese domain-containing protein</fullName>
    </recommendedName>
</protein>
<dbReference type="Pfam" id="PF00581">
    <property type="entry name" value="Rhodanese"/>
    <property type="match status" value="1"/>
</dbReference>
<comment type="caution">
    <text evidence="2">The sequence shown here is derived from an EMBL/GenBank/DDBJ whole genome shotgun (WGS) entry which is preliminary data.</text>
</comment>
<dbReference type="PANTHER" id="PTHR43031">
    <property type="entry name" value="FAD-DEPENDENT OXIDOREDUCTASE"/>
    <property type="match status" value="1"/>
</dbReference>
<accession>A0A1Y2P930</accession>
<dbReference type="CDD" id="cd00158">
    <property type="entry name" value="RHOD"/>
    <property type="match status" value="1"/>
</dbReference>
<dbReference type="SUPFAM" id="SSF52821">
    <property type="entry name" value="Rhodanese/Cell cycle control phosphatase"/>
    <property type="match status" value="1"/>
</dbReference>
<dbReference type="Proteomes" id="UP000194221">
    <property type="component" value="Unassembled WGS sequence"/>
</dbReference>
<organism evidence="2 3">
    <name type="scientific">Tenacibaculum holothuriorum</name>
    <dbReference type="NCBI Taxonomy" id="1635173"/>
    <lineage>
        <taxon>Bacteria</taxon>
        <taxon>Pseudomonadati</taxon>
        <taxon>Bacteroidota</taxon>
        <taxon>Flavobacteriia</taxon>
        <taxon>Flavobacteriales</taxon>
        <taxon>Flavobacteriaceae</taxon>
        <taxon>Tenacibaculum</taxon>
    </lineage>
</organism>
<reference evidence="2 3" key="1">
    <citation type="submission" date="2015-03" db="EMBL/GenBank/DDBJ databases">
        <title>Genome sequence of Tenacibaculum sp. S2-2, isolated from intestinal microbiota of sea cucumber, Apostichopus japonicas.</title>
        <authorList>
            <person name="Shao Z."/>
            <person name="Wang L."/>
            <person name="Li X."/>
        </authorList>
    </citation>
    <scope>NUCLEOTIDE SEQUENCE [LARGE SCALE GENOMIC DNA]</scope>
    <source>
        <strain evidence="2 3">S2-2</strain>
    </source>
</reference>
<dbReference type="PROSITE" id="PS50206">
    <property type="entry name" value="RHODANESE_3"/>
    <property type="match status" value="1"/>
</dbReference>
<proteinExistence type="predicted"/>
<dbReference type="AlphaFoldDB" id="A0A1Y2P930"/>
<dbReference type="Gene3D" id="3.40.250.10">
    <property type="entry name" value="Rhodanese-like domain"/>
    <property type="match status" value="1"/>
</dbReference>
<dbReference type="PANTHER" id="PTHR43031:SF1">
    <property type="entry name" value="PYRIDINE NUCLEOTIDE-DISULPHIDE OXIDOREDUCTASE"/>
    <property type="match status" value="1"/>
</dbReference>
<name>A0A1Y2P930_9FLAO</name>
<keyword evidence="3" id="KW-1185">Reference proteome</keyword>
<dbReference type="InterPro" id="IPR036873">
    <property type="entry name" value="Rhodanese-like_dom_sf"/>
</dbReference>
<dbReference type="STRING" id="1635173.WH52_13715"/>
<feature type="domain" description="Rhodanese" evidence="1">
    <location>
        <begin position="23"/>
        <end position="109"/>
    </location>
</feature>
<dbReference type="InterPro" id="IPR050229">
    <property type="entry name" value="GlpE_sulfurtransferase"/>
</dbReference>
<dbReference type="FunCoup" id="A0A1Y2P930">
    <property type="interactions" value="30"/>
</dbReference>